<protein>
    <submittedName>
        <fullName evidence="11">Uncharacterized protein LOC109129953</fullName>
    </submittedName>
</protein>
<feature type="compositionally biased region" description="Basic residues" evidence="8">
    <location>
        <begin position="681"/>
        <end position="704"/>
    </location>
</feature>
<keyword evidence="1" id="KW-0815">Transposition</keyword>
<dbReference type="InterPro" id="IPR018289">
    <property type="entry name" value="MULE_transposase_dom"/>
</dbReference>
<dbReference type="Pfam" id="PF04434">
    <property type="entry name" value="SWIM"/>
    <property type="match status" value="1"/>
</dbReference>
<dbReference type="InterPro" id="IPR001207">
    <property type="entry name" value="Transposase_mutator"/>
</dbReference>
<feature type="region of interest" description="Disordered" evidence="8">
    <location>
        <begin position="36"/>
        <end position="69"/>
    </location>
</feature>
<keyword evidence="4" id="KW-0862">Zinc</keyword>
<keyword evidence="10" id="KW-1185">Reference proteome</keyword>
<dbReference type="PANTHER" id="PTHR31973:SF187">
    <property type="entry name" value="MUTATOR TRANSPOSASE MUDRA PROTEIN"/>
    <property type="match status" value="1"/>
</dbReference>
<reference evidence="10" key="1">
    <citation type="journal article" date="2014" name="Nat. Commun.">
        <title>The emerging biofuel crop Camelina sativa retains a highly undifferentiated hexaploid genome structure.</title>
        <authorList>
            <person name="Kagale S."/>
            <person name="Koh C."/>
            <person name="Nixon J."/>
            <person name="Bollina V."/>
            <person name="Clarke W.E."/>
            <person name="Tuteja R."/>
            <person name="Spillane C."/>
            <person name="Robinson S.J."/>
            <person name="Links M.G."/>
            <person name="Clarke C."/>
            <person name="Higgins E.E."/>
            <person name="Huebert T."/>
            <person name="Sharpe A.G."/>
            <person name="Parkin I.A."/>
        </authorList>
    </citation>
    <scope>NUCLEOTIDE SEQUENCE [LARGE SCALE GENOMIC DNA]</scope>
    <source>
        <strain evidence="10">cv. DH55</strain>
    </source>
</reference>
<dbReference type="PANTHER" id="PTHR31973">
    <property type="entry name" value="POLYPROTEIN, PUTATIVE-RELATED"/>
    <property type="match status" value="1"/>
</dbReference>
<dbReference type="Pfam" id="PF10551">
    <property type="entry name" value="MULE"/>
    <property type="match status" value="1"/>
</dbReference>
<keyword evidence="5" id="KW-0238">DNA-binding</keyword>
<evidence type="ECO:0000256" key="7">
    <source>
        <dbReference type="PROSITE-ProRule" id="PRU00325"/>
    </source>
</evidence>
<dbReference type="PROSITE" id="PS01007">
    <property type="entry name" value="TRANSPOSASE_MUTATOR"/>
    <property type="match status" value="1"/>
</dbReference>
<evidence type="ECO:0000256" key="4">
    <source>
        <dbReference type="ARBA" id="ARBA00022833"/>
    </source>
</evidence>
<reference evidence="11" key="2">
    <citation type="submission" date="2025-08" db="UniProtKB">
        <authorList>
            <consortium name="RefSeq"/>
        </authorList>
    </citation>
    <scope>IDENTIFICATION</scope>
    <source>
        <tissue evidence="11">Leaf</tissue>
    </source>
</reference>
<keyword evidence="6" id="KW-0233">DNA recombination</keyword>
<evidence type="ECO:0000256" key="2">
    <source>
        <dbReference type="ARBA" id="ARBA00022723"/>
    </source>
</evidence>
<accession>A0ABM1R6B1</accession>
<feature type="compositionally biased region" description="Polar residues" evidence="8">
    <location>
        <begin position="746"/>
        <end position="779"/>
    </location>
</feature>
<sequence>MEGGGGGEAEAWPELLRGVAVNFRYIHRWNRPKLDLKDRAENKEEETASQRRRSEPTPPERGSSGVVPGREAARANSVFMITQFPFEEHKERKRLIDSDMSFTRMCDAAIWVGVVDVFMVKSSEHPHDVEITEPCDAEIRVERNIASFLDEDPNFDYHDTPPNSDDEGGGEKFGGYNIKLDRWGKEKNGAVCSMDGCHWRCYCSFHNPIEKWVLKTFEDDHNCTPDGYCRLLKSAVVAKMFMDEIRSNPDYSPKAIQYEVQKRFNIMITPDVCKKAKKKVLDMIHRDHLEQFSRLRDYKDAILETNPNSTVELDTIIGDDGSELFRRFYVCFDVFRKLWPMWCRPIFGIDGCFLKSTFKGQLLAAVGRDANNGLYPIAWAVVDVEDEENWTWFLSHLKDDFHLQEGQGFTVISDRQKGLLNAVNRVLPYVEHRMCARHIYGNLKGDFPNQNEVKTLFWRLAESYTVAEYEANLQNARNYDIRLYDAIMQRNPRNCSLAFCSPTAKCVDVHNNISESFNNAIDPARYVPMVEMLETIRRRTMVRIDLRKTAASQYTGRITERAKEILEEEAKYIKYCSFVPGADGRYDVRESGINHSVNLRLRTCVCRRWDMSGIPCRHALRVITEKKLNREDYISDWYLNSRQLCIYSDSIAPVNGMLFWHRTGSVVVPPAALVEQIENRKGKKPKLKRKKARHESPTKKKKKLSRENRIMHCSLCDYPGHNKLRCPNAGVERYKPPRKPRKKKQSSNATQGAEGSQVSQEAQGSQVSQEAQGSQATQD</sequence>
<evidence type="ECO:0000256" key="5">
    <source>
        <dbReference type="ARBA" id="ARBA00023125"/>
    </source>
</evidence>
<evidence type="ECO:0000256" key="3">
    <source>
        <dbReference type="ARBA" id="ARBA00022771"/>
    </source>
</evidence>
<feature type="region of interest" description="Disordered" evidence="8">
    <location>
        <begin position="726"/>
        <end position="779"/>
    </location>
</feature>
<feature type="compositionally biased region" description="Basic and acidic residues" evidence="8">
    <location>
        <begin position="36"/>
        <end position="55"/>
    </location>
</feature>
<dbReference type="InterPro" id="IPR006564">
    <property type="entry name" value="Znf_PMZ"/>
</dbReference>
<dbReference type="RefSeq" id="XP_019094549.1">
    <property type="nucleotide sequence ID" value="XM_019239004.1"/>
</dbReference>
<keyword evidence="3 7" id="KW-0863">Zinc-finger</keyword>
<gene>
    <name evidence="11" type="primary">LOC109129953</name>
</gene>
<feature type="region of interest" description="Disordered" evidence="8">
    <location>
        <begin position="677"/>
        <end position="706"/>
    </location>
</feature>
<evidence type="ECO:0000256" key="1">
    <source>
        <dbReference type="ARBA" id="ARBA00022578"/>
    </source>
</evidence>
<evidence type="ECO:0000256" key="6">
    <source>
        <dbReference type="ARBA" id="ARBA00023172"/>
    </source>
</evidence>
<organism evidence="10 11">
    <name type="scientific">Camelina sativa</name>
    <name type="common">False flax</name>
    <name type="synonym">Myagrum sativum</name>
    <dbReference type="NCBI Taxonomy" id="90675"/>
    <lineage>
        <taxon>Eukaryota</taxon>
        <taxon>Viridiplantae</taxon>
        <taxon>Streptophyta</taxon>
        <taxon>Embryophyta</taxon>
        <taxon>Tracheophyta</taxon>
        <taxon>Spermatophyta</taxon>
        <taxon>Magnoliopsida</taxon>
        <taxon>eudicotyledons</taxon>
        <taxon>Gunneridae</taxon>
        <taxon>Pentapetalae</taxon>
        <taxon>rosids</taxon>
        <taxon>malvids</taxon>
        <taxon>Brassicales</taxon>
        <taxon>Brassicaceae</taxon>
        <taxon>Camelineae</taxon>
        <taxon>Camelina</taxon>
    </lineage>
</organism>
<evidence type="ECO:0000256" key="8">
    <source>
        <dbReference type="SAM" id="MobiDB-lite"/>
    </source>
</evidence>
<evidence type="ECO:0000259" key="9">
    <source>
        <dbReference type="PROSITE" id="PS50966"/>
    </source>
</evidence>
<feature type="domain" description="SWIM-type" evidence="9">
    <location>
        <begin position="595"/>
        <end position="627"/>
    </location>
</feature>
<dbReference type="PROSITE" id="PS50966">
    <property type="entry name" value="ZF_SWIM"/>
    <property type="match status" value="1"/>
</dbReference>
<name>A0ABM1R6B1_CAMSA</name>
<dbReference type="GeneID" id="109129953"/>
<keyword evidence="2" id="KW-0479">Metal-binding</keyword>
<proteinExistence type="predicted"/>
<evidence type="ECO:0000313" key="11">
    <source>
        <dbReference type="RefSeq" id="XP_019094549.1"/>
    </source>
</evidence>
<evidence type="ECO:0000313" key="10">
    <source>
        <dbReference type="Proteomes" id="UP000694864"/>
    </source>
</evidence>
<feature type="compositionally biased region" description="Basic residues" evidence="8">
    <location>
        <begin position="736"/>
        <end position="745"/>
    </location>
</feature>
<dbReference type="InterPro" id="IPR007527">
    <property type="entry name" value="Znf_SWIM"/>
</dbReference>
<dbReference type="Proteomes" id="UP000694864">
    <property type="component" value="Chromosome 17"/>
</dbReference>
<dbReference type="SMART" id="SM00575">
    <property type="entry name" value="ZnF_PMZ"/>
    <property type="match status" value="1"/>
</dbReference>